<dbReference type="InterPro" id="IPR016794">
    <property type="entry name" value="UCP21603_acetyltransf"/>
</dbReference>
<evidence type="ECO:0000313" key="3">
    <source>
        <dbReference type="Proteomes" id="UP001501237"/>
    </source>
</evidence>
<dbReference type="InterPro" id="IPR000182">
    <property type="entry name" value="GNAT_dom"/>
</dbReference>
<comment type="caution">
    <text evidence="2">The sequence shown here is derived from an EMBL/GenBank/DDBJ whole genome shotgun (WGS) entry which is preliminary data.</text>
</comment>
<dbReference type="Pfam" id="PF00583">
    <property type="entry name" value="Acetyltransf_1"/>
    <property type="match status" value="1"/>
</dbReference>
<dbReference type="SUPFAM" id="SSF55729">
    <property type="entry name" value="Acyl-CoA N-acyltransferases (Nat)"/>
    <property type="match status" value="1"/>
</dbReference>
<name>A0ABP6PYB0_9ACTN</name>
<evidence type="ECO:0000313" key="2">
    <source>
        <dbReference type="EMBL" id="GAA3196291.1"/>
    </source>
</evidence>
<sequence length="282" mass="31096">MRILGSLPVRVLDDRHRDEVLAILDSDPVGNVFVSSRVHQAGLDPGRLGAQMWGFWREGRLESLCYSGANLIPINAGPEAVRAFGDRARTQGRRCSSIVGPLPAVREMWDLLEPFWGPPRAIREVQPVMATSEPSAFPTDPYVRRVRMDDFDILYPACVAMFTEEVGVSPNAGDGGVLYRARVAELIRAGRSFARIEGGRVLFKAEIGAVTPYACQVQGVWVHPESRGRGLSEFGMASVVEESLRSVAPTVSLYVNDFNTRARAAYHRVGFVEVDTFTSVLF</sequence>
<keyword evidence="3" id="KW-1185">Reference proteome</keyword>
<dbReference type="PIRSF" id="PIRSF021603">
    <property type="entry name" value="UCP21603_acetyltransf"/>
    <property type="match status" value="1"/>
</dbReference>
<organism evidence="2 3">
    <name type="scientific">Actinocorallia longicatena</name>
    <dbReference type="NCBI Taxonomy" id="111803"/>
    <lineage>
        <taxon>Bacteria</taxon>
        <taxon>Bacillati</taxon>
        <taxon>Actinomycetota</taxon>
        <taxon>Actinomycetes</taxon>
        <taxon>Streptosporangiales</taxon>
        <taxon>Thermomonosporaceae</taxon>
        <taxon>Actinocorallia</taxon>
    </lineage>
</organism>
<feature type="domain" description="N-acetyltransferase" evidence="1">
    <location>
        <begin position="141"/>
        <end position="282"/>
    </location>
</feature>
<dbReference type="Proteomes" id="UP001501237">
    <property type="component" value="Unassembled WGS sequence"/>
</dbReference>
<protein>
    <submittedName>
        <fullName evidence="2">GNAT family N-acetyltransferase</fullName>
    </submittedName>
</protein>
<evidence type="ECO:0000259" key="1">
    <source>
        <dbReference type="PROSITE" id="PS51186"/>
    </source>
</evidence>
<dbReference type="InterPro" id="IPR025289">
    <property type="entry name" value="DUF4081"/>
</dbReference>
<proteinExistence type="predicted"/>
<dbReference type="EMBL" id="BAAAUV010000002">
    <property type="protein sequence ID" value="GAA3196291.1"/>
    <property type="molecule type" value="Genomic_DNA"/>
</dbReference>
<gene>
    <name evidence="2" type="ORF">GCM10010468_06830</name>
</gene>
<dbReference type="InterPro" id="IPR016181">
    <property type="entry name" value="Acyl_CoA_acyltransferase"/>
</dbReference>
<dbReference type="Pfam" id="PF13312">
    <property type="entry name" value="DUF4081"/>
    <property type="match status" value="1"/>
</dbReference>
<reference evidence="3" key="1">
    <citation type="journal article" date="2019" name="Int. J. Syst. Evol. Microbiol.">
        <title>The Global Catalogue of Microorganisms (GCM) 10K type strain sequencing project: providing services to taxonomists for standard genome sequencing and annotation.</title>
        <authorList>
            <consortium name="The Broad Institute Genomics Platform"/>
            <consortium name="The Broad Institute Genome Sequencing Center for Infectious Disease"/>
            <person name="Wu L."/>
            <person name="Ma J."/>
        </authorList>
    </citation>
    <scope>NUCLEOTIDE SEQUENCE [LARGE SCALE GENOMIC DNA]</scope>
    <source>
        <strain evidence="3">JCM 9377</strain>
    </source>
</reference>
<dbReference type="Gene3D" id="3.40.630.30">
    <property type="match status" value="1"/>
</dbReference>
<dbReference type="PROSITE" id="PS51186">
    <property type="entry name" value="GNAT"/>
    <property type="match status" value="1"/>
</dbReference>
<accession>A0ABP6PYB0</accession>